<organism evidence="2 3">
    <name type="scientific">Laccaria amethystina LaAM-08-1</name>
    <dbReference type="NCBI Taxonomy" id="1095629"/>
    <lineage>
        <taxon>Eukaryota</taxon>
        <taxon>Fungi</taxon>
        <taxon>Dikarya</taxon>
        <taxon>Basidiomycota</taxon>
        <taxon>Agaricomycotina</taxon>
        <taxon>Agaricomycetes</taxon>
        <taxon>Agaricomycetidae</taxon>
        <taxon>Agaricales</taxon>
        <taxon>Agaricineae</taxon>
        <taxon>Hydnangiaceae</taxon>
        <taxon>Laccaria</taxon>
    </lineage>
</organism>
<evidence type="ECO:0000256" key="1">
    <source>
        <dbReference type="SAM" id="MobiDB-lite"/>
    </source>
</evidence>
<dbReference type="Proteomes" id="UP000054477">
    <property type="component" value="Unassembled WGS sequence"/>
</dbReference>
<feature type="region of interest" description="Disordered" evidence="1">
    <location>
        <begin position="81"/>
        <end position="101"/>
    </location>
</feature>
<name>A0A0C9Y6L3_9AGAR</name>
<reference evidence="2 3" key="1">
    <citation type="submission" date="2014-04" db="EMBL/GenBank/DDBJ databases">
        <authorList>
            <consortium name="DOE Joint Genome Institute"/>
            <person name="Kuo A."/>
            <person name="Kohler A."/>
            <person name="Nagy L.G."/>
            <person name="Floudas D."/>
            <person name="Copeland A."/>
            <person name="Barry K.W."/>
            <person name="Cichocki N."/>
            <person name="Veneault-Fourrey C."/>
            <person name="LaButti K."/>
            <person name="Lindquist E.A."/>
            <person name="Lipzen A."/>
            <person name="Lundell T."/>
            <person name="Morin E."/>
            <person name="Murat C."/>
            <person name="Sun H."/>
            <person name="Tunlid A."/>
            <person name="Henrissat B."/>
            <person name="Grigoriev I.V."/>
            <person name="Hibbett D.S."/>
            <person name="Martin F."/>
            <person name="Nordberg H.P."/>
            <person name="Cantor M.N."/>
            <person name="Hua S.X."/>
        </authorList>
    </citation>
    <scope>NUCLEOTIDE SEQUENCE [LARGE SCALE GENOMIC DNA]</scope>
    <source>
        <strain evidence="2 3">LaAM-08-1</strain>
    </source>
</reference>
<protein>
    <submittedName>
        <fullName evidence="2">Uncharacterized protein</fullName>
    </submittedName>
</protein>
<dbReference type="EMBL" id="KN838577">
    <property type="protein sequence ID" value="KIK03703.1"/>
    <property type="molecule type" value="Genomic_DNA"/>
</dbReference>
<dbReference type="AlphaFoldDB" id="A0A0C9Y6L3"/>
<gene>
    <name evidence="2" type="ORF">K443DRAFT_676533</name>
</gene>
<feature type="region of interest" description="Disordered" evidence="1">
    <location>
        <begin position="1"/>
        <end position="21"/>
    </location>
</feature>
<keyword evidence="3" id="KW-1185">Reference proteome</keyword>
<dbReference type="HOGENOM" id="CLU_1816104_0_0_1"/>
<accession>A0A0C9Y6L3</accession>
<evidence type="ECO:0000313" key="2">
    <source>
        <dbReference type="EMBL" id="KIK03703.1"/>
    </source>
</evidence>
<feature type="compositionally biased region" description="Basic and acidic residues" evidence="1">
    <location>
        <begin position="1"/>
        <end position="20"/>
    </location>
</feature>
<sequence>MSAGKIRGDIAKHKPQRNAEGDQICMAVSASETAQGLPVEDDAFPRETGIEKRGRWRFPAVLIRKQDKEAERHNIGMFRHSRRPPTVYGIRPDKNMGSSDELEPVTWVKVEERACLDDDAGNGWRREVMTVTLYGCDCEADW</sequence>
<reference evidence="3" key="2">
    <citation type="submission" date="2015-01" db="EMBL/GenBank/DDBJ databases">
        <title>Evolutionary Origins and Diversification of the Mycorrhizal Mutualists.</title>
        <authorList>
            <consortium name="DOE Joint Genome Institute"/>
            <consortium name="Mycorrhizal Genomics Consortium"/>
            <person name="Kohler A."/>
            <person name="Kuo A."/>
            <person name="Nagy L.G."/>
            <person name="Floudas D."/>
            <person name="Copeland A."/>
            <person name="Barry K.W."/>
            <person name="Cichocki N."/>
            <person name="Veneault-Fourrey C."/>
            <person name="LaButti K."/>
            <person name="Lindquist E.A."/>
            <person name="Lipzen A."/>
            <person name="Lundell T."/>
            <person name="Morin E."/>
            <person name="Murat C."/>
            <person name="Riley R."/>
            <person name="Ohm R."/>
            <person name="Sun H."/>
            <person name="Tunlid A."/>
            <person name="Henrissat B."/>
            <person name="Grigoriev I.V."/>
            <person name="Hibbett D.S."/>
            <person name="Martin F."/>
        </authorList>
    </citation>
    <scope>NUCLEOTIDE SEQUENCE [LARGE SCALE GENOMIC DNA]</scope>
    <source>
        <strain evidence="3">LaAM-08-1</strain>
    </source>
</reference>
<proteinExistence type="predicted"/>
<evidence type="ECO:0000313" key="3">
    <source>
        <dbReference type="Proteomes" id="UP000054477"/>
    </source>
</evidence>